<keyword evidence="3" id="KW-1185">Reference proteome</keyword>
<comment type="caution">
    <text evidence="2">The sequence shown here is derived from an EMBL/GenBank/DDBJ whole genome shotgun (WGS) entry which is preliminary data.</text>
</comment>
<dbReference type="Pfam" id="PF17906">
    <property type="entry name" value="HTH_48"/>
    <property type="match status" value="1"/>
</dbReference>
<gene>
    <name evidence="2" type="ORF">AVEN_229049-2_1</name>
</gene>
<name>A0A4Y2D0E9_ARAVE</name>
<accession>A0A4Y2D0E9</accession>
<dbReference type="OrthoDB" id="6431778at2759"/>
<protein>
    <recommendedName>
        <fullName evidence="1">Mos1 transposase HTH domain-containing protein</fullName>
    </recommendedName>
</protein>
<feature type="non-terminal residue" evidence="2">
    <location>
        <position position="1"/>
    </location>
</feature>
<sequence>LLKSCGQIERCRHHLLFGFNRGFKFAEATREICAVYGEGAMLQNTARHWFSRLKDEERWNKILRQANR</sequence>
<evidence type="ECO:0000259" key="1">
    <source>
        <dbReference type="Pfam" id="PF17906"/>
    </source>
</evidence>
<dbReference type="Proteomes" id="UP000499080">
    <property type="component" value="Unassembled WGS sequence"/>
</dbReference>
<dbReference type="InterPro" id="IPR041426">
    <property type="entry name" value="Mos1_HTH"/>
</dbReference>
<dbReference type="Gene3D" id="1.10.10.1450">
    <property type="match status" value="1"/>
</dbReference>
<organism evidence="2 3">
    <name type="scientific">Araneus ventricosus</name>
    <name type="common">Orbweaver spider</name>
    <name type="synonym">Epeira ventricosa</name>
    <dbReference type="NCBI Taxonomy" id="182803"/>
    <lineage>
        <taxon>Eukaryota</taxon>
        <taxon>Metazoa</taxon>
        <taxon>Ecdysozoa</taxon>
        <taxon>Arthropoda</taxon>
        <taxon>Chelicerata</taxon>
        <taxon>Arachnida</taxon>
        <taxon>Araneae</taxon>
        <taxon>Araneomorphae</taxon>
        <taxon>Entelegynae</taxon>
        <taxon>Araneoidea</taxon>
        <taxon>Araneidae</taxon>
        <taxon>Araneus</taxon>
    </lineage>
</organism>
<proteinExistence type="predicted"/>
<reference evidence="2 3" key="1">
    <citation type="journal article" date="2019" name="Sci. Rep.">
        <title>Orb-weaving spider Araneus ventricosus genome elucidates the spidroin gene catalogue.</title>
        <authorList>
            <person name="Kono N."/>
            <person name="Nakamura H."/>
            <person name="Ohtoshi R."/>
            <person name="Moran D.A.P."/>
            <person name="Shinohara A."/>
            <person name="Yoshida Y."/>
            <person name="Fujiwara M."/>
            <person name="Mori M."/>
            <person name="Tomita M."/>
            <person name="Arakawa K."/>
        </authorList>
    </citation>
    <scope>NUCLEOTIDE SEQUENCE [LARGE SCALE GENOMIC DNA]</scope>
</reference>
<evidence type="ECO:0000313" key="3">
    <source>
        <dbReference type="Proteomes" id="UP000499080"/>
    </source>
</evidence>
<dbReference type="AlphaFoldDB" id="A0A4Y2D0E9"/>
<dbReference type="EMBL" id="BGPR01000263">
    <property type="protein sequence ID" value="GBM09015.1"/>
    <property type="molecule type" value="Genomic_DNA"/>
</dbReference>
<feature type="domain" description="Mos1 transposase HTH" evidence="1">
    <location>
        <begin position="11"/>
        <end position="56"/>
    </location>
</feature>
<evidence type="ECO:0000313" key="2">
    <source>
        <dbReference type="EMBL" id="GBM09015.1"/>
    </source>
</evidence>